<dbReference type="PANTHER" id="PTHR35807">
    <property type="entry name" value="TRANSCRIPTIONAL REGULATOR REDD-RELATED"/>
    <property type="match status" value="1"/>
</dbReference>
<dbReference type="SMART" id="SM01043">
    <property type="entry name" value="BTAD"/>
    <property type="match status" value="1"/>
</dbReference>
<evidence type="ECO:0000256" key="4">
    <source>
        <dbReference type="ARBA" id="ARBA00023163"/>
    </source>
</evidence>
<dbReference type="SUPFAM" id="SSF46894">
    <property type="entry name" value="C-terminal effector domain of the bipartite response regulators"/>
    <property type="match status" value="1"/>
</dbReference>
<dbReference type="InterPro" id="IPR001867">
    <property type="entry name" value="OmpR/PhoB-type_DNA-bd"/>
</dbReference>
<sequence length="942" mass="102342">MVTSPEAGGPPPITWGVLGEAEVRLHGRPLPLGHARQRSVLVALAVEAGSVVSVDALVDRVWGERPPSRARSALSTYLTHLRRALAPAEVAITRRGTGYLLDTTPDTVDLHRFRRLPVRAREQREAREALALVEDALALWRGEPLAELDSPWARAVRERLHRERAAAEADRVDWALACGRHHGVLPELTARADAEPLDERVVGQLMLALYRSGRQADALTRYQRTRHHLTEQLGADPGPALRDLYQRILVADPGLTPAGPDAGVRAGAVTGPVVVPRQLPAAPRSFTGRAGELAALEAATTCVIGGAGGMGKTWLALTWAHEHLDRFPDGQLFVDLRGFGPDGTPTDPSAVLRGFLDALAVPPDRAPADQDARGALFRSLVSDKRVLVFLDNAASTDQVVPLLPGGNSCTVLVTSRNHLPGLVTAHGARHLALDVLTDADSHALLAARLGTGRTTAEPAATAELVGLCGGFPLALGIIAARAHTHPDLPLAEFAAELREAGLAGLDDSDPAASLPTVLSWSLHHLTAEQRTAFALLGIAPGPDIGPPAAASLTGTPPARTRTLLNGLVQASLLTRTAHGRYRMHDLLRRYAVDTAHRDLTGRQREAALRRVLDHHLHTAFAAERLLSPHRQQVRPAPPAPGTHLQPPADARAAVVWFEAEDRCLAAVQHVATALRRHDAAWQLAWHLDTLRRRRGRLHDQLTAWRAALVAVEHLADPALHVLVHRRLGAACTDLGRHDDAIDHLRHALALAERHHEPADRHRVHQALAWAWDAKGDHRQALHHATRALHDHRAAGNAVWEARAFALVGWCLAQLGDHDAARRQCRDALALFHHHDDPEAQVFALNRLGHIDHRTGRHREAVRHYRQALAVCRDLGDALLEADTLDHLGHPCTALGRHREARAVWREALGLYRAQGRDADVARVRRRLDACDGDQSLTVLSGS</sequence>
<evidence type="ECO:0000313" key="9">
    <source>
        <dbReference type="Proteomes" id="UP000325787"/>
    </source>
</evidence>
<evidence type="ECO:0000256" key="5">
    <source>
        <dbReference type="PROSITE-ProRule" id="PRU00339"/>
    </source>
</evidence>
<dbReference type="SMART" id="SM00862">
    <property type="entry name" value="Trans_reg_C"/>
    <property type="match status" value="1"/>
</dbReference>
<dbReference type="Pfam" id="PF03704">
    <property type="entry name" value="BTAD"/>
    <property type="match status" value="1"/>
</dbReference>
<dbReference type="SMART" id="SM00028">
    <property type="entry name" value="TPR"/>
    <property type="match status" value="5"/>
</dbReference>
<feature type="repeat" description="TPR" evidence="5">
    <location>
        <begin position="721"/>
        <end position="754"/>
    </location>
</feature>
<feature type="domain" description="OmpR/PhoB-type" evidence="7">
    <location>
        <begin position="2"/>
        <end position="103"/>
    </location>
</feature>
<organism evidence="8 9">
    <name type="scientific">Saccharothrix syringae</name>
    <name type="common">Nocardiopsis syringae</name>
    <dbReference type="NCBI Taxonomy" id="103733"/>
    <lineage>
        <taxon>Bacteria</taxon>
        <taxon>Bacillati</taxon>
        <taxon>Actinomycetota</taxon>
        <taxon>Actinomycetes</taxon>
        <taxon>Pseudonocardiales</taxon>
        <taxon>Pseudonocardiaceae</taxon>
        <taxon>Saccharothrix</taxon>
    </lineage>
</organism>
<name>A0A5Q0GZP8_SACSY</name>
<dbReference type="PROSITE" id="PS50005">
    <property type="entry name" value="TPR"/>
    <property type="match status" value="1"/>
</dbReference>
<dbReference type="Pfam" id="PF00486">
    <property type="entry name" value="Trans_reg_C"/>
    <property type="match status" value="1"/>
</dbReference>
<evidence type="ECO:0000256" key="6">
    <source>
        <dbReference type="PROSITE-ProRule" id="PRU01091"/>
    </source>
</evidence>
<feature type="DNA-binding region" description="OmpR/PhoB-type" evidence="6">
    <location>
        <begin position="2"/>
        <end position="103"/>
    </location>
</feature>
<evidence type="ECO:0000256" key="1">
    <source>
        <dbReference type="ARBA" id="ARBA00005820"/>
    </source>
</evidence>
<dbReference type="GO" id="GO:0000160">
    <property type="term" value="P:phosphorelay signal transduction system"/>
    <property type="evidence" value="ECO:0007669"/>
    <property type="project" value="InterPro"/>
</dbReference>
<dbReference type="AlphaFoldDB" id="A0A5Q0GZP8"/>
<dbReference type="OrthoDB" id="581105at2"/>
<dbReference type="PRINTS" id="PR00364">
    <property type="entry name" value="DISEASERSIST"/>
</dbReference>
<dbReference type="InterPro" id="IPR005158">
    <property type="entry name" value="BTAD"/>
</dbReference>
<dbReference type="InterPro" id="IPR036388">
    <property type="entry name" value="WH-like_DNA-bd_sf"/>
</dbReference>
<dbReference type="Gene3D" id="1.10.10.10">
    <property type="entry name" value="Winged helix-like DNA-binding domain superfamily/Winged helix DNA-binding domain"/>
    <property type="match status" value="2"/>
</dbReference>
<dbReference type="KEGG" id="ssyi:EKG83_20365"/>
<dbReference type="InterPro" id="IPR011990">
    <property type="entry name" value="TPR-like_helical_dom_sf"/>
</dbReference>
<evidence type="ECO:0000256" key="3">
    <source>
        <dbReference type="ARBA" id="ARBA00023125"/>
    </source>
</evidence>
<dbReference type="Gene3D" id="1.25.40.10">
    <property type="entry name" value="Tetratricopeptide repeat domain"/>
    <property type="match status" value="3"/>
</dbReference>
<keyword evidence="9" id="KW-1185">Reference proteome</keyword>
<evidence type="ECO:0000259" key="7">
    <source>
        <dbReference type="PROSITE" id="PS51755"/>
    </source>
</evidence>
<keyword evidence="3 6" id="KW-0238">DNA-binding</keyword>
<dbReference type="Gene3D" id="3.40.50.300">
    <property type="entry name" value="P-loop containing nucleotide triphosphate hydrolases"/>
    <property type="match status" value="1"/>
</dbReference>
<dbReference type="CDD" id="cd15831">
    <property type="entry name" value="BTAD"/>
    <property type="match status" value="1"/>
</dbReference>
<dbReference type="Pfam" id="PF13424">
    <property type="entry name" value="TPR_12"/>
    <property type="match status" value="1"/>
</dbReference>
<evidence type="ECO:0000256" key="2">
    <source>
        <dbReference type="ARBA" id="ARBA00023015"/>
    </source>
</evidence>
<proteinExistence type="inferred from homology"/>
<evidence type="ECO:0000313" key="8">
    <source>
        <dbReference type="EMBL" id="QFZ19477.1"/>
    </source>
</evidence>
<keyword evidence="4" id="KW-0804">Transcription</keyword>
<dbReference type="SUPFAM" id="SSF48452">
    <property type="entry name" value="TPR-like"/>
    <property type="match status" value="2"/>
</dbReference>
<dbReference type="RefSeq" id="WP_051766028.1">
    <property type="nucleotide sequence ID" value="NZ_CP034550.1"/>
</dbReference>
<dbReference type="EMBL" id="CP034550">
    <property type="protein sequence ID" value="QFZ19477.1"/>
    <property type="molecule type" value="Genomic_DNA"/>
</dbReference>
<dbReference type="CDD" id="cd00383">
    <property type="entry name" value="trans_reg_C"/>
    <property type="match status" value="1"/>
</dbReference>
<keyword evidence="5" id="KW-0802">TPR repeat</keyword>
<dbReference type="InterPro" id="IPR051677">
    <property type="entry name" value="AfsR-DnrI-RedD_regulator"/>
</dbReference>
<dbReference type="GO" id="GO:0043531">
    <property type="term" value="F:ADP binding"/>
    <property type="evidence" value="ECO:0007669"/>
    <property type="project" value="InterPro"/>
</dbReference>
<dbReference type="Proteomes" id="UP000325787">
    <property type="component" value="Chromosome"/>
</dbReference>
<dbReference type="PANTHER" id="PTHR35807:SF1">
    <property type="entry name" value="TRANSCRIPTIONAL REGULATOR REDD"/>
    <property type="match status" value="1"/>
</dbReference>
<dbReference type="InterPro" id="IPR027417">
    <property type="entry name" value="P-loop_NTPase"/>
</dbReference>
<dbReference type="GO" id="GO:0006355">
    <property type="term" value="P:regulation of DNA-templated transcription"/>
    <property type="evidence" value="ECO:0007669"/>
    <property type="project" value="InterPro"/>
</dbReference>
<protein>
    <submittedName>
        <fullName evidence="8">Tetratricopeptide repeat protein</fullName>
    </submittedName>
</protein>
<dbReference type="InterPro" id="IPR016032">
    <property type="entry name" value="Sig_transdc_resp-reg_C-effctor"/>
</dbReference>
<reference evidence="9" key="1">
    <citation type="journal article" date="2021" name="Curr. Microbiol.">
        <title>Complete genome of nocamycin-producing strain Saccharothrix syringae NRRL B-16468 reveals the biosynthetic potential for secondary metabolites.</title>
        <authorList>
            <person name="Mo X."/>
            <person name="Yang S."/>
        </authorList>
    </citation>
    <scope>NUCLEOTIDE SEQUENCE [LARGE SCALE GENOMIC DNA]</scope>
    <source>
        <strain evidence="9">ATCC 51364 / DSM 43886 / JCM 6844 / KCTC 9398 / NBRC 14523 / NRRL B-16468 / INA 2240</strain>
    </source>
</reference>
<comment type="similarity">
    <text evidence="1">Belongs to the AfsR/DnrI/RedD regulatory family.</text>
</comment>
<keyword evidence="2" id="KW-0805">Transcription regulation</keyword>
<dbReference type="SUPFAM" id="SSF52540">
    <property type="entry name" value="P-loop containing nucleoside triphosphate hydrolases"/>
    <property type="match status" value="1"/>
</dbReference>
<accession>A0A5Q0GZP8</accession>
<dbReference type="InterPro" id="IPR019734">
    <property type="entry name" value="TPR_rpt"/>
</dbReference>
<dbReference type="GO" id="GO:0003677">
    <property type="term" value="F:DNA binding"/>
    <property type="evidence" value="ECO:0007669"/>
    <property type="project" value="UniProtKB-UniRule"/>
</dbReference>
<dbReference type="PROSITE" id="PS51755">
    <property type="entry name" value="OMPR_PHOB"/>
    <property type="match status" value="1"/>
</dbReference>
<gene>
    <name evidence="8" type="ORF">EKG83_20365</name>
</gene>